<gene>
    <name evidence="1" type="ORF">Kirov_182</name>
</gene>
<dbReference type="EMBL" id="MW084976">
    <property type="protein sequence ID" value="QOV08381.1"/>
    <property type="molecule type" value="Genomic_DNA"/>
</dbReference>
<evidence type="ECO:0000313" key="1">
    <source>
        <dbReference type="EMBL" id="QOV08381.1"/>
    </source>
</evidence>
<keyword evidence="2" id="KW-1185">Reference proteome</keyword>
<sequence>MSCMYPRKKMKPVKSKKETLKKLVIIGTLFTVNMGLLIASPTLFNMINPVGARGNTPIADVSVYKDKTKYGTCEYIIVETGYTDGGVSVTPRMKPSTNQNGSEHYCY</sequence>
<dbReference type="Proteomes" id="UP000594029">
    <property type="component" value="Segment"/>
</dbReference>
<protein>
    <submittedName>
        <fullName evidence="1">Uncharacterized protein</fullName>
    </submittedName>
</protein>
<accession>A0A7U3RX39</accession>
<organism evidence="1 2">
    <name type="scientific">Bacillus phage Kirov</name>
    <dbReference type="NCBI Taxonomy" id="2783539"/>
    <lineage>
        <taxon>Viruses</taxon>
        <taxon>Duplodnaviria</taxon>
        <taxon>Heunggongvirae</taxon>
        <taxon>Uroviricota</taxon>
        <taxon>Caudoviricetes</taxon>
        <taxon>Andregratiavirinae</taxon>
        <taxon>Kirovvirus</taxon>
        <taxon>Kirovvirus kirov</taxon>
    </lineage>
</organism>
<proteinExistence type="predicted"/>
<reference evidence="1 2" key="1">
    <citation type="submission" date="2020-10" db="EMBL/GenBank/DDBJ databases">
        <authorList>
            <person name="Kazantseva O.A."/>
            <person name="Piligrimova E.G."/>
            <person name="Shadrin A.M."/>
        </authorList>
    </citation>
    <scope>NUCLEOTIDE SEQUENCE [LARGE SCALE GENOMIC DNA]</scope>
</reference>
<name>A0A7U3RX39_9CAUD</name>
<evidence type="ECO:0000313" key="2">
    <source>
        <dbReference type="Proteomes" id="UP000594029"/>
    </source>
</evidence>